<dbReference type="SMART" id="SM00382">
    <property type="entry name" value="AAA"/>
    <property type="match status" value="1"/>
</dbReference>
<accession>A0ABW1VHZ2</accession>
<sequence length="321" mass="34227">MTDVLEVQDVVVEYRVGEQRVRAVDGVTISVRSGEILGVIGESGCGKSSLARAIVGLNDIAAGQILFSGQSVAFGRGQRPRSLRPLQMVFQDPSASLNYRRRVGSQLADGIKANRPMGRVETSAEVLRLLEVVGLPYSFADRYPHQLSGGQRQRVAIARTLASAPDFIVADEPISGLDASAQASIAGLFRRLADQHGIGIIFISHDLAVVRELADRIAVMYLGQLVEIGQSEQVGLAPEHPYSQALLGAVPLPDGSGELPTELAGEVPNPANPPGGCRFHPRCPVVESLCATTPMKLTAATSTGHLVRCIHVSEIYPRRSA</sequence>
<keyword evidence="7" id="KW-1185">Reference proteome</keyword>
<dbReference type="PROSITE" id="PS00211">
    <property type="entry name" value="ABC_TRANSPORTER_1"/>
    <property type="match status" value="1"/>
</dbReference>
<dbReference type="InterPro" id="IPR050319">
    <property type="entry name" value="ABC_transp_ATP-bind"/>
</dbReference>
<comment type="similarity">
    <text evidence="1">Belongs to the ABC transporter superfamily.</text>
</comment>
<protein>
    <submittedName>
        <fullName evidence="6">ABC transporter ATP-binding protein</fullName>
    </submittedName>
</protein>
<dbReference type="CDD" id="cd03257">
    <property type="entry name" value="ABC_NikE_OppD_transporters"/>
    <property type="match status" value="1"/>
</dbReference>
<proteinExistence type="inferred from homology"/>
<gene>
    <name evidence="6" type="ORF">ACFQB0_09080</name>
</gene>
<evidence type="ECO:0000256" key="1">
    <source>
        <dbReference type="ARBA" id="ARBA00005417"/>
    </source>
</evidence>
<dbReference type="NCBIfam" id="TIGR01727">
    <property type="entry name" value="oligo_HPY"/>
    <property type="match status" value="1"/>
</dbReference>
<keyword evidence="2" id="KW-0813">Transport</keyword>
<dbReference type="Pfam" id="PF00005">
    <property type="entry name" value="ABC_tran"/>
    <property type="match status" value="1"/>
</dbReference>
<evidence type="ECO:0000313" key="7">
    <source>
        <dbReference type="Proteomes" id="UP001596306"/>
    </source>
</evidence>
<evidence type="ECO:0000256" key="2">
    <source>
        <dbReference type="ARBA" id="ARBA00022448"/>
    </source>
</evidence>
<dbReference type="InterPro" id="IPR017871">
    <property type="entry name" value="ABC_transporter-like_CS"/>
</dbReference>
<feature type="domain" description="ABC transporter" evidence="5">
    <location>
        <begin position="5"/>
        <end position="247"/>
    </location>
</feature>
<keyword evidence="3" id="KW-0547">Nucleotide-binding</keyword>
<dbReference type="SUPFAM" id="SSF52540">
    <property type="entry name" value="P-loop containing nucleoside triphosphate hydrolases"/>
    <property type="match status" value="1"/>
</dbReference>
<evidence type="ECO:0000259" key="5">
    <source>
        <dbReference type="PROSITE" id="PS50893"/>
    </source>
</evidence>
<dbReference type="Pfam" id="PF08352">
    <property type="entry name" value="oligo_HPY"/>
    <property type="match status" value="1"/>
</dbReference>
<reference evidence="7" key="1">
    <citation type="journal article" date="2019" name="Int. J. Syst. Evol. Microbiol.">
        <title>The Global Catalogue of Microorganisms (GCM) 10K type strain sequencing project: providing services to taxonomists for standard genome sequencing and annotation.</title>
        <authorList>
            <consortium name="The Broad Institute Genomics Platform"/>
            <consortium name="The Broad Institute Genome Sequencing Center for Infectious Disease"/>
            <person name="Wu L."/>
            <person name="Ma J."/>
        </authorList>
    </citation>
    <scope>NUCLEOTIDE SEQUENCE [LARGE SCALE GENOMIC DNA]</scope>
    <source>
        <strain evidence="7">CCUG 43304</strain>
    </source>
</reference>
<dbReference type="Proteomes" id="UP001596306">
    <property type="component" value="Unassembled WGS sequence"/>
</dbReference>
<dbReference type="InterPro" id="IPR003593">
    <property type="entry name" value="AAA+_ATPase"/>
</dbReference>
<dbReference type="InterPro" id="IPR003439">
    <property type="entry name" value="ABC_transporter-like_ATP-bd"/>
</dbReference>
<dbReference type="InterPro" id="IPR013563">
    <property type="entry name" value="Oligopep_ABC_C"/>
</dbReference>
<dbReference type="PANTHER" id="PTHR43776:SF7">
    <property type="entry name" value="D,D-DIPEPTIDE TRANSPORT ATP-BINDING PROTEIN DDPF-RELATED"/>
    <property type="match status" value="1"/>
</dbReference>
<dbReference type="EMBL" id="JBHSTP010000002">
    <property type="protein sequence ID" value="MFC6356260.1"/>
    <property type="molecule type" value="Genomic_DNA"/>
</dbReference>
<dbReference type="Gene3D" id="3.40.50.300">
    <property type="entry name" value="P-loop containing nucleotide triphosphate hydrolases"/>
    <property type="match status" value="1"/>
</dbReference>
<name>A0ABW1VHZ2_9MICO</name>
<dbReference type="PROSITE" id="PS50893">
    <property type="entry name" value="ABC_TRANSPORTER_2"/>
    <property type="match status" value="1"/>
</dbReference>
<dbReference type="InterPro" id="IPR027417">
    <property type="entry name" value="P-loop_NTPase"/>
</dbReference>
<dbReference type="GO" id="GO:0005524">
    <property type="term" value="F:ATP binding"/>
    <property type="evidence" value="ECO:0007669"/>
    <property type="project" value="UniProtKB-KW"/>
</dbReference>
<organism evidence="6 7">
    <name type="scientific">Luethyella okanaganae</name>
    <dbReference type="NCBI Taxonomy" id="69372"/>
    <lineage>
        <taxon>Bacteria</taxon>
        <taxon>Bacillati</taxon>
        <taxon>Actinomycetota</taxon>
        <taxon>Actinomycetes</taxon>
        <taxon>Micrococcales</taxon>
        <taxon>Microbacteriaceae</taxon>
        <taxon>Luethyella</taxon>
    </lineage>
</organism>
<dbReference type="RefSeq" id="WP_386730428.1">
    <property type="nucleotide sequence ID" value="NZ_JBHSTP010000002.1"/>
</dbReference>
<dbReference type="PANTHER" id="PTHR43776">
    <property type="entry name" value="TRANSPORT ATP-BINDING PROTEIN"/>
    <property type="match status" value="1"/>
</dbReference>
<evidence type="ECO:0000256" key="4">
    <source>
        <dbReference type="ARBA" id="ARBA00022840"/>
    </source>
</evidence>
<keyword evidence="4 6" id="KW-0067">ATP-binding</keyword>
<comment type="caution">
    <text evidence="6">The sequence shown here is derived from an EMBL/GenBank/DDBJ whole genome shotgun (WGS) entry which is preliminary data.</text>
</comment>
<evidence type="ECO:0000256" key="3">
    <source>
        <dbReference type="ARBA" id="ARBA00022741"/>
    </source>
</evidence>
<evidence type="ECO:0000313" key="6">
    <source>
        <dbReference type="EMBL" id="MFC6356260.1"/>
    </source>
</evidence>